<feature type="compositionally biased region" description="Basic and acidic residues" evidence="1">
    <location>
        <begin position="295"/>
        <end position="307"/>
    </location>
</feature>
<proteinExistence type="predicted"/>
<dbReference type="Proteomes" id="UP000886814">
    <property type="component" value="Unassembled WGS sequence"/>
</dbReference>
<organism evidence="2 3">
    <name type="scientific">Candidatus Blautia stercorigallinarum</name>
    <dbReference type="NCBI Taxonomy" id="2838501"/>
    <lineage>
        <taxon>Bacteria</taxon>
        <taxon>Bacillati</taxon>
        <taxon>Bacillota</taxon>
        <taxon>Clostridia</taxon>
        <taxon>Lachnospirales</taxon>
        <taxon>Lachnospiraceae</taxon>
        <taxon>Blautia</taxon>
    </lineage>
</organism>
<dbReference type="InterPro" id="IPR043743">
    <property type="entry name" value="DUF5688"/>
</dbReference>
<evidence type="ECO:0000256" key="1">
    <source>
        <dbReference type="SAM" id="MobiDB-lite"/>
    </source>
</evidence>
<evidence type="ECO:0000313" key="3">
    <source>
        <dbReference type="Proteomes" id="UP000886814"/>
    </source>
</evidence>
<reference evidence="2" key="1">
    <citation type="journal article" date="2021" name="PeerJ">
        <title>Extensive microbial diversity within the chicken gut microbiome revealed by metagenomics and culture.</title>
        <authorList>
            <person name="Gilroy R."/>
            <person name="Ravi A."/>
            <person name="Getino M."/>
            <person name="Pursley I."/>
            <person name="Horton D.L."/>
            <person name="Alikhan N.F."/>
            <person name="Baker D."/>
            <person name="Gharbi K."/>
            <person name="Hall N."/>
            <person name="Watson M."/>
            <person name="Adriaenssens E.M."/>
            <person name="Foster-Nyarko E."/>
            <person name="Jarju S."/>
            <person name="Secka A."/>
            <person name="Antonio M."/>
            <person name="Oren A."/>
            <person name="Chaudhuri R.R."/>
            <person name="La Ragione R."/>
            <person name="Hildebrand F."/>
            <person name="Pallen M.J."/>
        </authorList>
    </citation>
    <scope>NUCLEOTIDE SEQUENCE</scope>
    <source>
        <strain evidence="2">CHK195-9823</strain>
    </source>
</reference>
<reference evidence="2" key="2">
    <citation type="submission" date="2021-04" db="EMBL/GenBank/DDBJ databases">
        <authorList>
            <person name="Gilroy R."/>
        </authorList>
    </citation>
    <scope>NUCLEOTIDE SEQUENCE</scope>
    <source>
        <strain evidence="2">CHK195-9823</strain>
    </source>
</reference>
<dbReference type="Pfam" id="PF18941">
    <property type="entry name" value="DUF5688"/>
    <property type="match status" value="1"/>
</dbReference>
<dbReference type="EMBL" id="DXIQ01000034">
    <property type="protein sequence ID" value="HIV38518.1"/>
    <property type="molecule type" value="Genomic_DNA"/>
</dbReference>
<gene>
    <name evidence="2" type="ORF">H9747_05885</name>
</gene>
<name>A0A9D1TET9_9FIRM</name>
<dbReference type="AlphaFoldDB" id="A0A9D1TET9"/>
<evidence type="ECO:0000313" key="2">
    <source>
        <dbReference type="EMBL" id="HIV38518.1"/>
    </source>
</evidence>
<accession>A0A9D1TET9</accession>
<sequence>MEYSEFVEELEISLQDQMKGETAFSFRAQTMQKNGEEHKEILYCRAGDTWGLPLPTKEAYDDFLEGIPIEKIAQKMVKLMKRYTEVVPRKWKIEPALLPENIIPVLIPSEGNEALLETVPHIPFYDLQIIFRFRVPGGDGCETVNVTNEYIREQGWTEQELLDLSLNNEIFKESTLFAHMSENAQEMAALTKADNLEQLKDFRERALLLTNIYFDFGAASVLNQELMCRIADIFGENMYIIPADIEACMLVAESDLAEKDVQDILDCFNRFSPAPEKKLSDHIYYFDRDKREIQQIPRPEEKIEKHPIPVSDKQRR</sequence>
<feature type="region of interest" description="Disordered" evidence="1">
    <location>
        <begin position="295"/>
        <end position="316"/>
    </location>
</feature>
<protein>
    <submittedName>
        <fullName evidence="2">Uncharacterized protein</fullName>
    </submittedName>
</protein>
<comment type="caution">
    <text evidence="2">The sequence shown here is derived from an EMBL/GenBank/DDBJ whole genome shotgun (WGS) entry which is preliminary data.</text>
</comment>